<dbReference type="RefSeq" id="WP_229879080.1">
    <property type="nucleotide sequence ID" value="NZ_BMSQ01000009.1"/>
</dbReference>
<evidence type="ECO:0000313" key="1">
    <source>
        <dbReference type="EMBL" id="MBB5102339.1"/>
    </source>
</evidence>
<name>A0A7W8APR4_STRST</name>
<dbReference type="EMBL" id="JACHJD010000002">
    <property type="protein sequence ID" value="MBB5102339.1"/>
    <property type="molecule type" value="Genomic_DNA"/>
</dbReference>
<evidence type="ECO:0000313" key="2">
    <source>
        <dbReference type="Proteomes" id="UP000549009"/>
    </source>
</evidence>
<keyword evidence="2" id="KW-1185">Reference proteome</keyword>
<protein>
    <submittedName>
        <fullName evidence="1">Uncharacterized protein</fullName>
    </submittedName>
</protein>
<gene>
    <name evidence="1" type="ORF">FHS40_001392</name>
</gene>
<dbReference type="AlphaFoldDB" id="A0A7W8APR4"/>
<comment type="caution">
    <text evidence="1">The sequence shown here is derived from an EMBL/GenBank/DDBJ whole genome shotgun (WGS) entry which is preliminary data.</text>
</comment>
<accession>A0A7W8APR4</accession>
<sequence>MHTAEPTAPIYDLLIAERGDVVAIAARTAEETQREADAMLDFSALTGRRDRTA</sequence>
<proteinExistence type="predicted"/>
<dbReference type="Proteomes" id="UP000549009">
    <property type="component" value="Unassembled WGS sequence"/>
</dbReference>
<reference evidence="1 2" key="1">
    <citation type="submission" date="2020-08" db="EMBL/GenBank/DDBJ databases">
        <title>Genomic Encyclopedia of Type Strains, Phase III (KMG-III): the genomes of soil and plant-associated and newly described type strains.</title>
        <authorList>
            <person name="Whitman W."/>
        </authorList>
    </citation>
    <scope>NUCLEOTIDE SEQUENCE [LARGE SCALE GENOMIC DNA]</scope>
    <source>
        <strain evidence="1 2">CECT 3146</strain>
    </source>
</reference>
<organism evidence="1 2">
    <name type="scientific">Streptomyces spectabilis</name>
    <dbReference type="NCBI Taxonomy" id="68270"/>
    <lineage>
        <taxon>Bacteria</taxon>
        <taxon>Bacillati</taxon>
        <taxon>Actinomycetota</taxon>
        <taxon>Actinomycetes</taxon>
        <taxon>Kitasatosporales</taxon>
        <taxon>Streptomycetaceae</taxon>
        <taxon>Streptomyces</taxon>
    </lineage>
</organism>